<feature type="compositionally biased region" description="Low complexity" evidence="1">
    <location>
        <begin position="389"/>
        <end position="402"/>
    </location>
</feature>
<dbReference type="SUPFAM" id="SSF54909">
    <property type="entry name" value="Dimeric alpha+beta barrel"/>
    <property type="match status" value="1"/>
</dbReference>
<organism evidence="3 4">
    <name type="scientific">Serendipita indica (strain DSM 11827)</name>
    <name type="common">Root endophyte fungus</name>
    <name type="synonym">Piriformospora indica</name>
    <dbReference type="NCBI Taxonomy" id="1109443"/>
    <lineage>
        <taxon>Eukaryota</taxon>
        <taxon>Fungi</taxon>
        <taxon>Dikarya</taxon>
        <taxon>Basidiomycota</taxon>
        <taxon>Agaricomycotina</taxon>
        <taxon>Agaricomycetes</taxon>
        <taxon>Sebacinales</taxon>
        <taxon>Serendipitaceae</taxon>
        <taxon>Serendipita</taxon>
    </lineage>
</organism>
<accession>G4T8E2</accession>
<proteinExistence type="predicted"/>
<dbReference type="EMBL" id="CAFZ01000016">
    <property type="protein sequence ID" value="CCA67607.1"/>
    <property type="molecule type" value="Genomic_DNA"/>
</dbReference>
<dbReference type="Proteomes" id="UP000007148">
    <property type="component" value="Unassembled WGS sequence"/>
</dbReference>
<evidence type="ECO:0000313" key="4">
    <source>
        <dbReference type="Proteomes" id="UP000007148"/>
    </source>
</evidence>
<feature type="compositionally biased region" description="Low complexity" evidence="1">
    <location>
        <begin position="354"/>
        <end position="370"/>
    </location>
</feature>
<feature type="region of interest" description="Disordered" evidence="1">
    <location>
        <begin position="293"/>
        <end position="374"/>
    </location>
</feature>
<dbReference type="InterPro" id="IPR011008">
    <property type="entry name" value="Dimeric_a/b-barrel"/>
</dbReference>
<name>G4T8E2_SERID</name>
<feature type="transmembrane region" description="Helical" evidence="2">
    <location>
        <begin position="24"/>
        <end position="44"/>
    </location>
</feature>
<evidence type="ECO:0000313" key="3">
    <source>
        <dbReference type="EMBL" id="CCA67607.1"/>
    </source>
</evidence>
<evidence type="ECO:0000256" key="2">
    <source>
        <dbReference type="SAM" id="Phobius"/>
    </source>
</evidence>
<sequence length="562" mass="60389">MNTPPHHPQMQMQMQQQPMALQPLLNNNNVVVFVAVSGLCAYTVYTNGNLQSFIYAVCGAYVLRMLMRNPELLRQLQEHVNTLIGGRRVPVARSIPPQHPSTVHAPLQEMYPQPVPPQPRLDMNFVDHHQQMLNGGYQALPPRRPSQFDEHEQGPVTPTPSYNSGYQQPQHLHQRSQSRPLPTVVEDYASVPSNAMPPRTHAQTPNLYAQINAGTNPAELANLSPAAAAAARVAAAVAAMRPDSRMSDFAPAISNPYGSYSHYDAGTINGERIAGAAQPLPPSTMVQEAISRAASTRPGSSMATSRSSPPRANTMHTPSPLRAQTMASPVSSSSNGEYVPKRKHRMPTISARVGEAGAPGTGIAPAPNAPSTNPLVMLTQQQNNGVYHSSTLSSGSSNGSGSHYTDSPLVTSPSPLPASSRQTGGNNGYESESDSSHASSSENHRHERSESLGLPTYEKHATTIVTLVPKRPGYVPQIQATLKASRTAWLALPGTVSHEVGQDESTGAVVIVETYESATAMDEYEKSAERDVILGNLKKFVDEEKTTVVRLPGSSAATRIVR</sequence>
<feature type="compositionally biased region" description="Polar residues" evidence="1">
    <location>
        <begin position="403"/>
        <end position="424"/>
    </location>
</feature>
<evidence type="ECO:0000256" key="1">
    <source>
        <dbReference type="SAM" id="MobiDB-lite"/>
    </source>
</evidence>
<dbReference type="AlphaFoldDB" id="G4T8E2"/>
<gene>
    <name evidence="3" type="ORF">PIIN_01435</name>
</gene>
<keyword evidence="2" id="KW-0812">Transmembrane</keyword>
<keyword evidence="2" id="KW-0472">Membrane</keyword>
<keyword evidence="4" id="KW-1185">Reference proteome</keyword>
<feature type="compositionally biased region" description="Polar residues" evidence="1">
    <location>
        <begin position="293"/>
        <end position="317"/>
    </location>
</feature>
<keyword evidence="2" id="KW-1133">Transmembrane helix</keyword>
<dbReference type="InParanoid" id="G4T8E2"/>
<feature type="region of interest" description="Disordered" evidence="1">
    <location>
        <begin position="386"/>
        <end position="457"/>
    </location>
</feature>
<feature type="compositionally biased region" description="Polar residues" evidence="1">
    <location>
        <begin position="325"/>
        <end position="336"/>
    </location>
</feature>
<dbReference type="HOGENOM" id="CLU_484931_0_0_1"/>
<dbReference type="OrthoDB" id="3267226at2759"/>
<reference evidence="3 4" key="1">
    <citation type="journal article" date="2011" name="PLoS Pathog.">
        <title>Endophytic Life Strategies Decoded by Genome and Transcriptome Analyses of the Mutualistic Root Symbiont Piriformospora indica.</title>
        <authorList>
            <person name="Zuccaro A."/>
            <person name="Lahrmann U."/>
            <person name="Guldener U."/>
            <person name="Langen G."/>
            <person name="Pfiffi S."/>
            <person name="Biedenkopf D."/>
            <person name="Wong P."/>
            <person name="Samans B."/>
            <person name="Grimm C."/>
            <person name="Basiewicz M."/>
            <person name="Murat C."/>
            <person name="Martin F."/>
            <person name="Kogel K.H."/>
        </authorList>
    </citation>
    <scope>NUCLEOTIDE SEQUENCE [LARGE SCALE GENOMIC DNA]</scope>
    <source>
        <strain evidence="3 4">DSM 11827</strain>
    </source>
</reference>
<evidence type="ECO:0008006" key="5">
    <source>
        <dbReference type="Google" id="ProtNLM"/>
    </source>
</evidence>
<feature type="compositionally biased region" description="Polar residues" evidence="1">
    <location>
        <begin position="159"/>
        <end position="180"/>
    </location>
</feature>
<comment type="caution">
    <text evidence="3">The sequence shown here is derived from an EMBL/GenBank/DDBJ whole genome shotgun (WGS) entry which is preliminary data.</text>
</comment>
<protein>
    <recommendedName>
        <fullName evidence="5">ABM domain-containing protein</fullName>
    </recommendedName>
</protein>
<dbReference type="Gene3D" id="3.30.70.100">
    <property type="match status" value="1"/>
</dbReference>
<feature type="region of interest" description="Disordered" evidence="1">
    <location>
        <begin position="135"/>
        <end position="181"/>
    </location>
</feature>